<reference evidence="2" key="1">
    <citation type="journal article" date="2021" name="Proc. Natl. Acad. Sci. U.S.A.">
        <title>Three genomes in the algal genus Volvox reveal the fate of a haploid sex-determining region after a transition to homothallism.</title>
        <authorList>
            <person name="Yamamoto K."/>
            <person name="Hamaji T."/>
            <person name="Kawai-Toyooka H."/>
            <person name="Matsuzaki R."/>
            <person name="Takahashi F."/>
            <person name="Nishimura Y."/>
            <person name="Kawachi M."/>
            <person name="Noguchi H."/>
            <person name="Minakuchi Y."/>
            <person name="Umen J.G."/>
            <person name="Toyoda A."/>
            <person name="Nozaki H."/>
        </authorList>
    </citation>
    <scope>NUCLEOTIDE SEQUENCE</scope>
    <source>
        <strain evidence="2">NIES-3780</strain>
    </source>
</reference>
<dbReference type="EMBL" id="BNCO01000146">
    <property type="protein sequence ID" value="GIL68904.1"/>
    <property type="molecule type" value="Genomic_DNA"/>
</dbReference>
<keyword evidence="3" id="KW-1185">Reference proteome</keyword>
<evidence type="ECO:0000313" key="2">
    <source>
        <dbReference type="EMBL" id="GIL68904.1"/>
    </source>
</evidence>
<proteinExistence type="predicted"/>
<dbReference type="Proteomes" id="UP000747399">
    <property type="component" value="Unassembled WGS sequence"/>
</dbReference>
<accession>A0A8J4BT27</accession>
<gene>
    <name evidence="2" type="ORF">Vafri_22160</name>
</gene>
<evidence type="ECO:0000256" key="1">
    <source>
        <dbReference type="SAM" id="MobiDB-lite"/>
    </source>
</evidence>
<sequence>MDREVTLGMRQRYSQPEESGGVPAAGGRHNAVEEWDNNTEVDGGMDDEEPDMWNETDLFSFDPVIHVGRSAGFIEISNAEIDVLDKMYERSELHGAKRGGLKVEVLKELWVGHVKLEEGSWFLCRPDGDGAVQQAMWFGKVNAILQHRGGNGQSREVIKAQWFPAEAKADERLRCPLVRERPVRHQDGPWYLPVAIVPWFCFAVPHPSKKGFLAVLSRHWHILRNFRQLMKC</sequence>
<evidence type="ECO:0000313" key="3">
    <source>
        <dbReference type="Proteomes" id="UP000747399"/>
    </source>
</evidence>
<name>A0A8J4BT27_9CHLO</name>
<protein>
    <submittedName>
        <fullName evidence="2">Uncharacterized protein</fullName>
    </submittedName>
</protein>
<comment type="caution">
    <text evidence="2">The sequence shown here is derived from an EMBL/GenBank/DDBJ whole genome shotgun (WGS) entry which is preliminary data.</text>
</comment>
<dbReference type="AlphaFoldDB" id="A0A8J4BT27"/>
<feature type="region of interest" description="Disordered" evidence="1">
    <location>
        <begin position="1"/>
        <end position="29"/>
    </location>
</feature>
<organism evidence="2 3">
    <name type="scientific">Volvox africanus</name>
    <dbReference type="NCBI Taxonomy" id="51714"/>
    <lineage>
        <taxon>Eukaryota</taxon>
        <taxon>Viridiplantae</taxon>
        <taxon>Chlorophyta</taxon>
        <taxon>core chlorophytes</taxon>
        <taxon>Chlorophyceae</taxon>
        <taxon>CS clade</taxon>
        <taxon>Chlamydomonadales</taxon>
        <taxon>Volvocaceae</taxon>
        <taxon>Volvox</taxon>
    </lineage>
</organism>